<dbReference type="OrthoDB" id="8432743at2"/>
<dbReference type="InterPro" id="IPR029056">
    <property type="entry name" value="Ribokinase-like"/>
</dbReference>
<dbReference type="GO" id="GO:0046872">
    <property type="term" value="F:metal ion binding"/>
    <property type="evidence" value="ECO:0007669"/>
    <property type="project" value="UniProtKB-KW"/>
</dbReference>
<protein>
    <submittedName>
        <fullName evidence="6">ADP-dependent phosphofructokinase/glucokinase</fullName>
    </submittedName>
</protein>
<dbReference type="PROSITE" id="PS51255">
    <property type="entry name" value="ADPK"/>
    <property type="match status" value="1"/>
</dbReference>
<evidence type="ECO:0000256" key="1">
    <source>
        <dbReference type="ARBA" id="ARBA00022679"/>
    </source>
</evidence>
<accession>A0A3N2BD24</accession>
<name>A0A3N2BD24_9MICO</name>
<organism evidence="6 7">
    <name type="scientific">Bogoriella caseilytica</name>
    <dbReference type="NCBI Taxonomy" id="56055"/>
    <lineage>
        <taxon>Bacteria</taxon>
        <taxon>Bacillati</taxon>
        <taxon>Actinomycetota</taxon>
        <taxon>Actinomycetes</taxon>
        <taxon>Micrococcales</taxon>
        <taxon>Bogoriellaceae</taxon>
        <taxon>Bogoriella</taxon>
    </lineage>
</organism>
<evidence type="ECO:0000256" key="5">
    <source>
        <dbReference type="ARBA" id="ARBA00023152"/>
    </source>
</evidence>
<proteinExistence type="predicted"/>
<evidence type="ECO:0000256" key="2">
    <source>
        <dbReference type="ARBA" id="ARBA00022723"/>
    </source>
</evidence>
<keyword evidence="2" id="KW-0479">Metal-binding</keyword>
<evidence type="ECO:0000313" key="7">
    <source>
        <dbReference type="Proteomes" id="UP000280668"/>
    </source>
</evidence>
<keyword evidence="1" id="KW-0808">Transferase</keyword>
<keyword evidence="7" id="KW-1185">Reference proteome</keyword>
<dbReference type="SUPFAM" id="SSF53613">
    <property type="entry name" value="Ribokinase-like"/>
    <property type="match status" value="1"/>
</dbReference>
<dbReference type="Gene3D" id="3.30.1110.20">
    <property type="match status" value="1"/>
</dbReference>
<dbReference type="GO" id="GO:0016773">
    <property type="term" value="F:phosphotransferase activity, alcohol group as acceptor"/>
    <property type="evidence" value="ECO:0007669"/>
    <property type="project" value="InterPro"/>
</dbReference>
<evidence type="ECO:0000256" key="3">
    <source>
        <dbReference type="ARBA" id="ARBA00022777"/>
    </source>
</evidence>
<dbReference type="InterPro" id="IPR007666">
    <property type="entry name" value="ADP_PFK/GK"/>
</dbReference>
<dbReference type="EMBL" id="RKHK01000001">
    <property type="protein sequence ID" value="ROR73153.1"/>
    <property type="molecule type" value="Genomic_DNA"/>
</dbReference>
<keyword evidence="5" id="KW-0324">Glycolysis</keyword>
<dbReference type="AlphaFoldDB" id="A0A3N2BD24"/>
<keyword evidence="4" id="KW-0460">Magnesium</keyword>
<dbReference type="Pfam" id="PF04587">
    <property type="entry name" value="ADP_PFK_GK"/>
    <property type="match status" value="1"/>
</dbReference>
<evidence type="ECO:0000313" key="6">
    <source>
        <dbReference type="EMBL" id="ROR73153.1"/>
    </source>
</evidence>
<reference evidence="6 7" key="1">
    <citation type="submission" date="2018-11" db="EMBL/GenBank/DDBJ databases">
        <title>Sequencing the genomes of 1000 actinobacteria strains.</title>
        <authorList>
            <person name="Klenk H.-P."/>
        </authorList>
    </citation>
    <scope>NUCLEOTIDE SEQUENCE [LARGE SCALE GENOMIC DNA]</scope>
    <source>
        <strain evidence="6 7">DSM 11294</strain>
    </source>
</reference>
<dbReference type="Gene3D" id="3.40.1190.20">
    <property type="match status" value="1"/>
</dbReference>
<dbReference type="GO" id="GO:0006096">
    <property type="term" value="P:glycolytic process"/>
    <property type="evidence" value="ECO:0007669"/>
    <property type="project" value="UniProtKB-KW"/>
</dbReference>
<comment type="caution">
    <text evidence="6">The sequence shown here is derived from an EMBL/GenBank/DDBJ whole genome shotgun (WGS) entry which is preliminary data.</text>
</comment>
<keyword evidence="3 6" id="KW-0418">Kinase</keyword>
<sequence length="411" mass="43636">MAPHSSPRDWRSFYSALVEQQATLIERAGPLVAGFSATTDAVHRLSSADLQRLMLGTVGGSEAFRNGIATLREWLRAGRDGELFIDDESGEELLEQLAGPPALLQCGGTSIQACWSWSALGLQPLLSLQNRSARQLDATPPGVQVLGPSGPEPVRRAEAGDDAVVPSNHVLEFSRGTRGGDVTIERSSRITVVLTRKRLQMDERFLRDSPAHVRGGVALVSGLNGLGRAREVVLPILAETVARWREAGARLVHLELAEYSHGQELARVMEIVGPHVQSVGMNGDELSRLVGPGTPAEAAHDFAQAHDLRRVVVHSDRWAMSVHRGDPRSEERALAAGSLAAANRAESGQPRGVWTLPAAASFAEGGPRSGSLGSGYHATVVSTPYLSAPHSTIGLGDTFVSGDLLAQASPA</sequence>
<gene>
    <name evidence="6" type="ORF">EDD31_1519</name>
</gene>
<evidence type="ECO:0000256" key="4">
    <source>
        <dbReference type="ARBA" id="ARBA00022842"/>
    </source>
</evidence>
<dbReference type="RefSeq" id="WP_123303611.1">
    <property type="nucleotide sequence ID" value="NZ_RKHK01000001.1"/>
</dbReference>
<dbReference type="GO" id="GO:0016301">
    <property type="term" value="F:kinase activity"/>
    <property type="evidence" value="ECO:0007669"/>
    <property type="project" value="UniProtKB-KW"/>
</dbReference>
<dbReference type="Proteomes" id="UP000280668">
    <property type="component" value="Unassembled WGS sequence"/>
</dbReference>